<evidence type="ECO:0000313" key="1">
    <source>
        <dbReference type="EMBL" id="CAQ03224.1"/>
    </source>
</evidence>
<name>B0RJ35_CLASE</name>
<protein>
    <submittedName>
        <fullName evidence="1">Uncharacterized protein</fullName>
    </submittedName>
</protein>
<geneLocation type="plasmid" evidence="1 2">
    <name>pCS1</name>
</geneLocation>
<keyword evidence="2" id="KW-1185">Reference proteome</keyword>
<dbReference type="Proteomes" id="UP000001318">
    <property type="component" value="Plasmid pCS1"/>
</dbReference>
<dbReference type="HOGENOM" id="CLU_2521641_0_0_11"/>
<sequence>MSLLLHVYVYREGSYWIVAIPAMGAVTQARSTSEIRLMARECTALLLDVPLARVRIGAVRRRSQSQVEDHPPQVPLSQVGAGIR</sequence>
<dbReference type="AlphaFoldDB" id="B0RJ35"/>
<dbReference type="GeneID" id="29469706"/>
<dbReference type="SUPFAM" id="SSF143100">
    <property type="entry name" value="TTHA1013/TTHA0281-like"/>
    <property type="match status" value="1"/>
</dbReference>
<dbReference type="OrthoDB" id="5772641at2"/>
<keyword evidence="1" id="KW-0614">Plasmid</keyword>
<evidence type="ECO:0000313" key="2">
    <source>
        <dbReference type="Proteomes" id="UP000001318"/>
    </source>
</evidence>
<dbReference type="KEGG" id="cms:pCS0041"/>
<dbReference type="InterPro" id="IPR035069">
    <property type="entry name" value="TTHA1013/TTHA0281-like"/>
</dbReference>
<reference evidence="1 2" key="1">
    <citation type="journal article" date="2008" name="J. Bacteriol.">
        <title>Genome of the actinomycete plant pathogen Clavibacter michiganensis subsp. sepedonicus suggests recent niche adaptation.</title>
        <authorList>
            <person name="Bentley S.D."/>
            <person name="Corton C."/>
            <person name="Brown S.E."/>
            <person name="Barron A."/>
            <person name="Clark L."/>
            <person name="Doggett J."/>
            <person name="Harris B."/>
            <person name="Ormond D."/>
            <person name="Quail M.A."/>
            <person name="May G."/>
            <person name="Francis D."/>
            <person name="Knudson D."/>
            <person name="Parkhill J."/>
            <person name="Ishimaru C.A."/>
        </authorList>
    </citation>
    <scope>NUCLEOTIDE SEQUENCE [LARGE SCALE GENOMIC DNA]</scope>
    <source>
        <strain evidence="2">ATCC 33113 / DSM 20744 / JCM 9667 / LMG 2889 / ICMP 2535 / C-1</strain>
    </source>
</reference>
<accession>B0RJ35</accession>
<proteinExistence type="predicted"/>
<dbReference type="EMBL" id="AM849035">
    <property type="protein sequence ID" value="CAQ03224.1"/>
    <property type="molecule type" value="Genomic_DNA"/>
</dbReference>
<dbReference type="RefSeq" id="WP_012296880.1">
    <property type="nucleotide sequence ID" value="NC_010399.1"/>
</dbReference>
<organism evidence="1 2">
    <name type="scientific">Clavibacter sepedonicus</name>
    <name type="common">Clavibacter michiganensis subsp. sepedonicus</name>
    <dbReference type="NCBI Taxonomy" id="31964"/>
    <lineage>
        <taxon>Bacteria</taxon>
        <taxon>Bacillati</taxon>
        <taxon>Actinomycetota</taxon>
        <taxon>Actinomycetes</taxon>
        <taxon>Micrococcales</taxon>
        <taxon>Microbacteriaceae</taxon>
        <taxon>Clavibacter</taxon>
    </lineage>
</organism>
<gene>
    <name evidence="1" type="ordered locus">pCS0041</name>
</gene>